<dbReference type="PANTHER" id="PTHR24089">
    <property type="entry name" value="SOLUTE CARRIER FAMILY 25"/>
    <property type="match status" value="1"/>
</dbReference>
<evidence type="ECO:0000256" key="5">
    <source>
        <dbReference type="ARBA" id="ARBA00023136"/>
    </source>
</evidence>
<evidence type="ECO:0000313" key="8">
    <source>
        <dbReference type="EMBL" id="KAL1523806.1"/>
    </source>
</evidence>
<keyword evidence="5 6" id="KW-0472">Membrane</keyword>
<evidence type="ECO:0008006" key="10">
    <source>
        <dbReference type="Google" id="ProtNLM"/>
    </source>
</evidence>
<dbReference type="Pfam" id="PF00153">
    <property type="entry name" value="Mito_carr"/>
    <property type="match status" value="3"/>
</dbReference>
<keyword evidence="9" id="KW-1185">Reference proteome</keyword>
<dbReference type="Proteomes" id="UP001515480">
    <property type="component" value="Unassembled WGS sequence"/>
</dbReference>
<dbReference type="InterPro" id="IPR002067">
    <property type="entry name" value="MCP"/>
</dbReference>
<dbReference type="GO" id="GO:0055085">
    <property type="term" value="P:transmembrane transport"/>
    <property type="evidence" value="ECO:0007669"/>
    <property type="project" value="InterPro"/>
</dbReference>
<evidence type="ECO:0000256" key="4">
    <source>
        <dbReference type="ARBA" id="ARBA00022737"/>
    </source>
</evidence>
<dbReference type="InterPro" id="IPR023395">
    <property type="entry name" value="MCP_dom_sf"/>
</dbReference>
<organism evidence="8 9">
    <name type="scientific">Prymnesium parvum</name>
    <name type="common">Toxic golden alga</name>
    <dbReference type="NCBI Taxonomy" id="97485"/>
    <lineage>
        <taxon>Eukaryota</taxon>
        <taxon>Haptista</taxon>
        <taxon>Haptophyta</taxon>
        <taxon>Prymnesiophyceae</taxon>
        <taxon>Prymnesiales</taxon>
        <taxon>Prymnesiaceae</taxon>
        <taxon>Prymnesium</taxon>
    </lineage>
</organism>
<dbReference type="EMBL" id="JBGBPQ010000005">
    <property type="protein sequence ID" value="KAL1523806.1"/>
    <property type="molecule type" value="Genomic_DNA"/>
</dbReference>
<feature type="repeat" description="Solcar" evidence="6">
    <location>
        <begin position="10"/>
        <end position="94"/>
    </location>
</feature>
<dbReference type="PROSITE" id="PS50920">
    <property type="entry name" value="SOLCAR"/>
    <property type="match status" value="3"/>
</dbReference>
<evidence type="ECO:0000256" key="6">
    <source>
        <dbReference type="PROSITE-ProRule" id="PRU00282"/>
    </source>
</evidence>
<dbReference type="SUPFAM" id="SSF103506">
    <property type="entry name" value="Mitochondrial carrier"/>
    <property type="match status" value="1"/>
</dbReference>
<comment type="similarity">
    <text evidence="7">Belongs to the mitochondrial carrier (TC 2.A.29) family.</text>
</comment>
<evidence type="ECO:0000256" key="3">
    <source>
        <dbReference type="ARBA" id="ARBA00022692"/>
    </source>
</evidence>
<sequence length="296" mass="31976">MEARPADTSRKVLALGVSGGIAGAMAKTLIAPLERLRLLAQTGHANPLGSMATLSAVIRNEGFRALWRGNTANVVRMVPSKCVLLACSDLYQDLFRHEHINAFTRGGLAGALAGGTATLCSYPLDLVRTRMAGVLITPGTPTRYHTILGTLVIIAREESVFGLFRGITPTLLGSFPYEGIKFGCYASLKHQGGEEWQQPAGKAVFGALAGTVANVLTYPNDVLRRRLQLQGCPDIKNGVVYNGYVDCCRKVVALEGWRALYAGLWLTVVRGIPNTGIQFGVYELCKKAFVYFDLLD</sequence>
<proteinExistence type="inferred from homology"/>
<evidence type="ECO:0000256" key="2">
    <source>
        <dbReference type="ARBA" id="ARBA00022448"/>
    </source>
</evidence>
<evidence type="ECO:0000313" key="9">
    <source>
        <dbReference type="Proteomes" id="UP001515480"/>
    </source>
</evidence>
<comment type="subcellular location">
    <subcellularLocation>
        <location evidence="1">Membrane</location>
        <topology evidence="1">Multi-pass membrane protein</topology>
    </subcellularLocation>
</comment>
<name>A0AB34JPJ8_PRYPA</name>
<dbReference type="PRINTS" id="PR00926">
    <property type="entry name" value="MITOCARRIER"/>
</dbReference>
<protein>
    <recommendedName>
        <fullName evidence="10">Mitochondrial carrier protein</fullName>
    </recommendedName>
</protein>
<keyword evidence="2 7" id="KW-0813">Transport</keyword>
<keyword evidence="3 6" id="KW-0812">Transmembrane</keyword>
<dbReference type="InterPro" id="IPR018108">
    <property type="entry name" value="MCP_transmembrane"/>
</dbReference>
<evidence type="ECO:0000256" key="1">
    <source>
        <dbReference type="ARBA" id="ARBA00004141"/>
    </source>
</evidence>
<accession>A0AB34JPJ8</accession>
<dbReference type="GO" id="GO:0016020">
    <property type="term" value="C:membrane"/>
    <property type="evidence" value="ECO:0007669"/>
    <property type="project" value="UniProtKB-SubCell"/>
</dbReference>
<feature type="repeat" description="Solcar" evidence="6">
    <location>
        <begin position="101"/>
        <end position="191"/>
    </location>
</feature>
<dbReference type="Gene3D" id="1.50.40.10">
    <property type="entry name" value="Mitochondrial carrier domain"/>
    <property type="match status" value="1"/>
</dbReference>
<comment type="caution">
    <text evidence="8">The sequence shown here is derived from an EMBL/GenBank/DDBJ whole genome shotgun (WGS) entry which is preliminary data.</text>
</comment>
<gene>
    <name evidence="8" type="ORF">AB1Y20_018728</name>
</gene>
<dbReference type="AlphaFoldDB" id="A0AB34JPJ8"/>
<reference evidence="8 9" key="1">
    <citation type="journal article" date="2024" name="Science">
        <title>Giant polyketide synthase enzymes in the biosynthesis of giant marine polyether toxins.</title>
        <authorList>
            <person name="Fallon T.R."/>
            <person name="Shende V.V."/>
            <person name="Wierzbicki I.H."/>
            <person name="Pendleton A.L."/>
            <person name="Watervoot N.F."/>
            <person name="Auber R.P."/>
            <person name="Gonzalez D.J."/>
            <person name="Wisecaver J.H."/>
            <person name="Moore B.S."/>
        </authorList>
    </citation>
    <scope>NUCLEOTIDE SEQUENCE [LARGE SCALE GENOMIC DNA]</scope>
    <source>
        <strain evidence="8 9">12B1</strain>
    </source>
</reference>
<keyword evidence="4" id="KW-0677">Repeat</keyword>
<feature type="repeat" description="Solcar" evidence="6">
    <location>
        <begin position="197"/>
        <end position="288"/>
    </location>
</feature>
<evidence type="ECO:0000256" key="7">
    <source>
        <dbReference type="RuleBase" id="RU000488"/>
    </source>
</evidence>